<proteinExistence type="evidence at transcript level"/>
<accession>I1ZIJ4</accession>
<dbReference type="GO" id="GO:0005769">
    <property type="term" value="C:early endosome"/>
    <property type="evidence" value="ECO:0007669"/>
    <property type="project" value="TreeGrafter"/>
</dbReference>
<dbReference type="CDD" id="cd13529">
    <property type="entry name" value="PBP2_transferrin"/>
    <property type="match status" value="1"/>
</dbReference>
<dbReference type="FunFam" id="3.40.190.10:FF:000095">
    <property type="entry name" value="Lactotransferrin"/>
    <property type="match status" value="1"/>
</dbReference>
<dbReference type="InterPro" id="IPR001156">
    <property type="entry name" value="Transferrin-like_dom"/>
</dbReference>
<dbReference type="Gene3D" id="3.40.190.10">
    <property type="entry name" value="Periplasmic binding protein-like II"/>
    <property type="match status" value="2"/>
</dbReference>
<name>I1ZIJ4_SCHMD</name>
<dbReference type="GO" id="GO:0006826">
    <property type="term" value="P:iron ion transport"/>
    <property type="evidence" value="ECO:0007669"/>
    <property type="project" value="TreeGrafter"/>
</dbReference>
<sequence length="379" mass="42307">MSIIDESFKRALDTINQCSIPGVSWCAPDQDVMEKCGRMKTALQSIRVEPSFNCIYGESIPNCMNLVSEGYADLMTLDAAELFIGGKYMDLVPIAIEFYGDSTDYYGVAVVKEMDKGILISNWYNVKTCHGGIGRAVGWVLPVTIALNTQQLVIHDRNLISSFAQLVSRACIPGILDQEFNPDQRHPINLCEICSGGGADLCMASSVEAQFTESGAFVCLLEIGDLAFVKHFTVYDNTEGRNKVDWARNKKLDDFELLCPDGTRQPITKWKNCNIGKVPGTTVVTGSFKSVQQRETMWLLLRLAQDHFSTDGNSFFSMFESPFNRYDLMFSDAAVSLKPIPFINQTYQDILGEHFIRQCEALENLSKPGYSGFYTKPKS</sequence>
<reference evidence="4" key="1">
    <citation type="journal article" date="2012" name="Genes Dev.">
        <title>A molecular wound response program associated with regeneration initiation in planarians.</title>
        <authorList>
            <person name="Wenemoser D."/>
            <person name="Lapan S.W."/>
            <person name="Wilkinson A.W."/>
            <person name="Bell G.W."/>
            <person name="Reddien P.W."/>
        </authorList>
    </citation>
    <scope>NUCLEOTIDE SEQUENCE</scope>
</reference>
<dbReference type="PRINTS" id="PR00422">
    <property type="entry name" value="TRANSFERRIN"/>
</dbReference>
<dbReference type="PROSITE" id="PS51408">
    <property type="entry name" value="TRANSFERRIN_LIKE_4"/>
    <property type="match status" value="1"/>
</dbReference>
<dbReference type="Pfam" id="PF00405">
    <property type="entry name" value="Transferrin"/>
    <property type="match status" value="1"/>
</dbReference>
<dbReference type="GO" id="GO:0055037">
    <property type="term" value="C:recycling endosome"/>
    <property type="evidence" value="ECO:0007669"/>
    <property type="project" value="TreeGrafter"/>
</dbReference>
<dbReference type="PANTHER" id="PTHR11485:SF29">
    <property type="entry name" value="TRANSFERRIN 2"/>
    <property type="match status" value="1"/>
</dbReference>
<evidence type="ECO:0000313" key="4">
    <source>
        <dbReference type="EMBL" id="AFJ24848.1"/>
    </source>
</evidence>
<protein>
    <submittedName>
        <fullName evidence="4">Transferrin-1</fullName>
    </submittedName>
</protein>
<keyword evidence="2" id="KW-0964">Secreted</keyword>
<dbReference type="EMBL" id="JX010605">
    <property type="protein sequence ID" value="AFJ24848.1"/>
    <property type="molecule type" value="mRNA"/>
</dbReference>
<comment type="subcellular location">
    <subcellularLocation>
        <location evidence="1">Secreted</location>
    </subcellularLocation>
</comment>
<evidence type="ECO:0000256" key="2">
    <source>
        <dbReference type="ARBA" id="ARBA00022525"/>
    </source>
</evidence>
<dbReference type="GO" id="GO:0005615">
    <property type="term" value="C:extracellular space"/>
    <property type="evidence" value="ECO:0007669"/>
    <property type="project" value="TreeGrafter"/>
</dbReference>
<evidence type="ECO:0000259" key="3">
    <source>
        <dbReference type="PROSITE" id="PS51408"/>
    </source>
</evidence>
<organism evidence="4">
    <name type="scientific">Schmidtea mediterranea</name>
    <name type="common">Freshwater planarian flatworm</name>
    <dbReference type="NCBI Taxonomy" id="79327"/>
    <lineage>
        <taxon>Eukaryota</taxon>
        <taxon>Metazoa</taxon>
        <taxon>Spiralia</taxon>
        <taxon>Lophotrochozoa</taxon>
        <taxon>Platyhelminthes</taxon>
        <taxon>Rhabditophora</taxon>
        <taxon>Seriata</taxon>
        <taxon>Tricladida</taxon>
        <taxon>Continenticola</taxon>
        <taxon>Geoplanoidea</taxon>
        <taxon>Dugesiidae</taxon>
        <taxon>Schmidtea</taxon>
    </lineage>
</organism>
<dbReference type="GO" id="GO:0005886">
    <property type="term" value="C:plasma membrane"/>
    <property type="evidence" value="ECO:0007669"/>
    <property type="project" value="TreeGrafter"/>
</dbReference>
<dbReference type="PANTHER" id="PTHR11485">
    <property type="entry name" value="TRANSFERRIN"/>
    <property type="match status" value="1"/>
</dbReference>
<feature type="domain" description="Transferrin-like" evidence="3">
    <location>
        <begin position="23"/>
        <end position="356"/>
    </location>
</feature>
<dbReference type="AlphaFoldDB" id="I1ZIJ4"/>
<evidence type="ECO:0000256" key="1">
    <source>
        <dbReference type="ARBA" id="ARBA00004613"/>
    </source>
</evidence>
<dbReference type="SUPFAM" id="SSF53850">
    <property type="entry name" value="Periplasmic binding protein-like II"/>
    <property type="match status" value="1"/>
</dbReference>
<dbReference type="SMART" id="SM00094">
    <property type="entry name" value="TR_FER"/>
    <property type="match status" value="1"/>
</dbReference>